<evidence type="ECO:0000313" key="5">
    <source>
        <dbReference type="EMBL" id="PND39030.1"/>
    </source>
</evidence>
<dbReference type="SUPFAM" id="SSF52172">
    <property type="entry name" value="CheY-like"/>
    <property type="match status" value="1"/>
</dbReference>
<dbReference type="SMART" id="SM00850">
    <property type="entry name" value="LytTR"/>
    <property type="match status" value="1"/>
</dbReference>
<keyword evidence="6" id="KW-1185">Reference proteome</keyword>
<dbReference type="Gene3D" id="3.40.50.2300">
    <property type="match status" value="1"/>
</dbReference>
<feature type="domain" description="HTH LytTR-type" evidence="4">
    <location>
        <begin position="153"/>
        <end position="246"/>
    </location>
</feature>
<keyword evidence="1 5" id="KW-0238">DNA-binding</keyword>
<dbReference type="Proteomes" id="UP000235916">
    <property type="component" value="Unassembled WGS sequence"/>
</dbReference>
<reference evidence="5 6" key="1">
    <citation type="submission" date="2018-01" db="EMBL/GenBank/DDBJ databases">
        <title>Draft genome sequence of Paucibacter aquatile CR182 isolated from freshwater of the Nakdong River.</title>
        <authorList>
            <person name="Choi A."/>
            <person name="Chung E.J."/>
        </authorList>
    </citation>
    <scope>NUCLEOTIDE SEQUENCE [LARGE SCALE GENOMIC DNA]</scope>
    <source>
        <strain evidence="5 6">CR182</strain>
    </source>
</reference>
<evidence type="ECO:0000259" key="4">
    <source>
        <dbReference type="PROSITE" id="PS50930"/>
    </source>
</evidence>
<dbReference type="AlphaFoldDB" id="A0A2N8L000"/>
<protein>
    <submittedName>
        <fullName evidence="5">DNA-binding response regulator</fullName>
    </submittedName>
</protein>
<dbReference type="Gene3D" id="2.40.50.1020">
    <property type="entry name" value="LytTr DNA-binding domain"/>
    <property type="match status" value="1"/>
</dbReference>
<comment type="caution">
    <text evidence="5">The sequence shown here is derived from an EMBL/GenBank/DDBJ whole genome shotgun (WGS) entry which is preliminary data.</text>
</comment>
<evidence type="ECO:0000256" key="2">
    <source>
        <dbReference type="PROSITE-ProRule" id="PRU00169"/>
    </source>
</evidence>
<dbReference type="PANTHER" id="PTHR48111:SF69">
    <property type="entry name" value="RESPONSE REGULATOR RECEIVER"/>
    <property type="match status" value="1"/>
</dbReference>
<dbReference type="RefSeq" id="WP_102768948.1">
    <property type="nucleotide sequence ID" value="NZ_POSP01000003.1"/>
</dbReference>
<dbReference type="PROSITE" id="PS50110">
    <property type="entry name" value="RESPONSE_REGULATORY"/>
    <property type="match status" value="1"/>
</dbReference>
<dbReference type="PROSITE" id="PS50930">
    <property type="entry name" value="HTH_LYTTR"/>
    <property type="match status" value="1"/>
</dbReference>
<sequence length="246" mass="27442">MTPTPIALIADDEPVLLEELRCLLQVAWPELQIVASASSGSEARRLLDHLQPDIAFLDIRMPGIDGLSLARLAPPQTRLVFVTAHAEHALEAFEHAAVDYLRKPLTPARLALTVQRLQTRLTQRPQEPDAGTVTGTDTGPRFLQAWIGNSLRLIELEQVAVLRSELRHTRVQSFDGTTLLLRTPLGELQQALDPELFWQVHRGTVVNARAIERVERREDGDLQLHLRAPGAVVPVSRSHRGRFKGM</sequence>
<dbReference type="InterPro" id="IPR011006">
    <property type="entry name" value="CheY-like_superfamily"/>
</dbReference>
<dbReference type="SMART" id="SM00448">
    <property type="entry name" value="REC"/>
    <property type="match status" value="1"/>
</dbReference>
<accession>A0A2N8L000</accession>
<gene>
    <name evidence="5" type="ORF">C1O66_16845</name>
</gene>
<keyword evidence="2" id="KW-0597">Phosphoprotein</keyword>
<dbReference type="GO" id="GO:0006355">
    <property type="term" value="P:regulation of DNA-templated transcription"/>
    <property type="evidence" value="ECO:0007669"/>
    <property type="project" value="TreeGrafter"/>
</dbReference>
<proteinExistence type="predicted"/>
<dbReference type="InterPro" id="IPR007492">
    <property type="entry name" value="LytTR_DNA-bd_dom"/>
</dbReference>
<dbReference type="GO" id="GO:0005829">
    <property type="term" value="C:cytosol"/>
    <property type="evidence" value="ECO:0007669"/>
    <property type="project" value="TreeGrafter"/>
</dbReference>
<organism evidence="5 6">
    <name type="scientific">Kinneretia aquatilis</name>
    <dbReference type="NCBI Taxonomy" id="2070761"/>
    <lineage>
        <taxon>Bacteria</taxon>
        <taxon>Pseudomonadati</taxon>
        <taxon>Pseudomonadota</taxon>
        <taxon>Betaproteobacteria</taxon>
        <taxon>Burkholderiales</taxon>
        <taxon>Sphaerotilaceae</taxon>
        <taxon>Roseateles</taxon>
    </lineage>
</organism>
<dbReference type="PANTHER" id="PTHR48111">
    <property type="entry name" value="REGULATOR OF RPOS"/>
    <property type="match status" value="1"/>
</dbReference>
<evidence type="ECO:0000259" key="3">
    <source>
        <dbReference type="PROSITE" id="PS50110"/>
    </source>
</evidence>
<dbReference type="GO" id="GO:0000156">
    <property type="term" value="F:phosphorelay response regulator activity"/>
    <property type="evidence" value="ECO:0007669"/>
    <property type="project" value="TreeGrafter"/>
</dbReference>
<dbReference type="GO" id="GO:0032993">
    <property type="term" value="C:protein-DNA complex"/>
    <property type="evidence" value="ECO:0007669"/>
    <property type="project" value="TreeGrafter"/>
</dbReference>
<dbReference type="Pfam" id="PF04397">
    <property type="entry name" value="LytTR"/>
    <property type="match status" value="1"/>
</dbReference>
<feature type="domain" description="Response regulatory" evidence="3">
    <location>
        <begin position="6"/>
        <end position="118"/>
    </location>
</feature>
<dbReference type="GO" id="GO:0000976">
    <property type="term" value="F:transcription cis-regulatory region binding"/>
    <property type="evidence" value="ECO:0007669"/>
    <property type="project" value="TreeGrafter"/>
</dbReference>
<dbReference type="InterPro" id="IPR001789">
    <property type="entry name" value="Sig_transdc_resp-reg_receiver"/>
</dbReference>
<dbReference type="EMBL" id="POSP01000003">
    <property type="protein sequence ID" value="PND39030.1"/>
    <property type="molecule type" value="Genomic_DNA"/>
</dbReference>
<dbReference type="InterPro" id="IPR039420">
    <property type="entry name" value="WalR-like"/>
</dbReference>
<dbReference type="Pfam" id="PF00072">
    <property type="entry name" value="Response_reg"/>
    <property type="match status" value="1"/>
</dbReference>
<evidence type="ECO:0000313" key="6">
    <source>
        <dbReference type="Proteomes" id="UP000235916"/>
    </source>
</evidence>
<name>A0A2N8L000_9BURK</name>
<evidence type="ECO:0000256" key="1">
    <source>
        <dbReference type="ARBA" id="ARBA00023125"/>
    </source>
</evidence>
<feature type="modified residue" description="4-aspartylphosphate" evidence="2">
    <location>
        <position position="58"/>
    </location>
</feature>
<dbReference type="OrthoDB" id="9808843at2"/>